<keyword evidence="3" id="KW-0949">S-adenosyl-L-methionine</keyword>
<protein>
    <submittedName>
        <fullName evidence="4">DNA adenine methylase</fullName>
    </submittedName>
</protein>
<dbReference type="GO" id="GO:0009007">
    <property type="term" value="F:site-specific DNA-methyltransferase (adenine-specific) activity"/>
    <property type="evidence" value="ECO:0007669"/>
    <property type="project" value="UniProtKB-EC"/>
</dbReference>
<keyword evidence="1 4" id="KW-0489">Methyltransferase</keyword>
<gene>
    <name evidence="4" type="ORF">AsAng_0008260</name>
</gene>
<evidence type="ECO:0000256" key="2">
    <source>
        <dbReference type="ARBA" id="ARBA00022679"/>
    </source>
</evidence>
<dbReference type="REBASE" id="785802">
    <property type="entry name" value="M.Asp426ORF8260P"/>
</dbReference>
<keyword evidence="5" id="KW-1185">Reference proteome</keyword>
<reference evidence="4" key="1">
    <citation type="submission" date="2022-09" db="EMBL/GenBank/DDBJ databases">
        <title>Aureispira anguillicida sp. nov., isolated from Leptocephalus of Japanese eel Anguilla japonica.</title>
        <authorList>
            <person name="Yuasa K."/>
            <person name="Mekata T."/>
            <person name="Ikunari K."/>
        </authorList>
    </citation>
    <scope>NUCLEOTIDE SEQUENCE</scope>
    <source>
        <strain evidence="4">EL160426</strain>
    </source>
</reference>
<proteinExistence type="predicted"/>
<dbReference type="GO" id="GO:0006298">
    <property type="term" value="P:mismatch repair"/>
    <property type="evidence" value="ECO:0007669"/>
    <property type="project" value="TreeGrafter"/>
</dbReference>
<dbReference type="KEGG" id="aup:AsAng_0008260"/>
<dbReference type="GO" id="GO:1904047">
    <property type="term" value="F:S-adenosyl-L-methionine binding"/>
    <property type="evidence" value="ECO:0007669"/>
    <property type="project" value="TreeGrafter"/>
</dbReference>
<evidence type="ECO:0000256" key="3">
    <source>
        <dbReference type="ARBA" id="ARBA00022691"/>
    </source>
</evidence>
<dbReference type="PRINTS" id="PR00505">
    <property type="entry name" value="D12N6MTFRASE"/>
</dbReference>
<dbReference type="GO" id="GO:0043565">
    <property type="term" value="F:sequence-specific DNA binding"/>
    <property type="evidence" value="ECO:0007669"/>
    <property type="project" value="TreeGrafter"/>
</dbReference>
<dbReference type="InterPro" id="IPR029063">
    <property type="entry name" value="SAM-dependent_MTases_sf"/>
</dbReference>
<dbReference type="InterPro" id="IPR012327">
    <property type="entry name" value="MeTrfase_D12"/>
</dbReference>
<name>A0A916DNU7_9BACT</name>
<dbReference type="AlphaFoldDB" id="A0A916DNU7"/>
<sequence>MISQWGNYDKIIYQMILTRLGNKRQYAKAIYKHFPLHKMRIDLFFGAGGMFFYTPKSQYNILNDLDNDVTNLFLVLKERKNELYRNIELLPITSSLVSYWKENIETDPLQKAIRFIFLSNFTYLGKRNTLRLGLDNTKINLLNRIEPTFEALKDVKITNYDFRAVLDKISFSKTVLDKSIAFVYLDPVYLDTSHYYKVPNWKEKDSIDCFDIMSNSGINCAMSEFSHPFIIKEAEKRGFNIIPIKERQNIKNRKTEILITNYQKNQRTLF</sequence>
<dbReference type="GO" id="GO:0032259">
    <property type="term" value="P:methylation"/>
    <property type="evidence" value="ECO:0007669"/>
    <property type="project" value="UniProtKB-KW"/>
</dbReference>
<evidence type="ECO:0000313" key="5">
    <source>
        <dbReference type="Proteomes" id="UP001060919"/>
    </source>
</evidence>
<dbReference type="PANTHER" id="PTHR30481">
    <property type="entry name" value="DNA ADENINE METHYLASE"/>
    <property type="match status" value="1"/>
</dbReference>
<dbReference type="Gene3D" id="3.40.50.150">
    <property type="entry name" value="Vaccinia Virus protein VP39"/>
    <property type="match status" value="2"/>
</dbReference>
<evidence type="ECO:0000313" key="4">
    <source>
        <dbReference type="EMBL" id="BDS10119.1"/>
    </source>
</evidence>
<evidence type="ECO:0000256" key="1">
    <source>
        <dbReference type="ARBA" id="ARBA00022603"/>
    </source>
</evidence>
<dbReference type="Proteomes" id="UP001060919">
    <property type="component" value="Chromosome"/>
</dbReference>
<accession>A0A916DNU7</accession>
<dbReference type="GO" id="GO:0009307">
    <property type="term" value="P:DNA restriction-modification system"/>
    <property type="evidence" value="ECO:0007669"/>
    <property type="project" value="InterPro"/>
</dbReference>
<dbReference type="Pfam" id="PF02086">
    <property type="entry name" value="MethyltransfD12"/>
    <property type="match status" value="1"/>
</dbReference>
<dbReference type="EMBL" id="AP026867">
    <property type="protein sequence ID" value="BDS10119.1"/>
    <property type="molecule type" value="Genomic_DNA"/>
</dbReference>
<dbReference type="RefSeq" id="WP_264791454.1">
    <property type="nucleotide sequence ID" value="NZ_AP026867.1"/>
</dbReference>
<dbReference type="SUPFAM" id="SSF53335">
    <property type="entry name" value="S-adenosyl-L-methionine-dependent methyltransferases"/>
    <property type="match status" value="1"/>
</dbReference>
<organism evidence="4 5">
    <name type="scientific">Aureispira anguillae</name>
    <dbReference type="NCBI Taxonomy" id="2864201"/>
    <lineage>
        <taxon>Bacteria</taxon>
        <taxon>Pseudomonadati</taxon>
        <taxon>Bacteroidota</taxon>
        <taxon>Saprospiria</taxon>
        <taxon>Saprospirales</taxon>
        <taxon>Saprospiraceae</taxon>
        <taxon>Aureispira</taxon>
    </lineage>
</organism>
<keyword evidence="2" id="KW-0808">Transferase</keyword>